<evidence type="ECO:0000259" key="3">
    <source>
        <dbReference type="Pfam" id="PF13240"/>
    </source>
</evidence>
<proteinExistence type="predicted"/>
<dbReference type="Pfam" id="PF13828">
    <property type="entry name" value="DUF4190"/>
    <property type="match status" value="1"/>
</dbReference>
<gene>
    <name evidence="5" type="ORF">IAB36_03155</name>
</gene>
<keyword evidence="2" id="KW-0812">Transmembrane</keyword>
<evidence type="ECO:0000259" key="4">
    <source>
        <dbReference type="Pfam" id="PF13828"/>
    </source>
</evidence>
<keyword evidence="2" id="KW-1133">Transmembrane helix</keyword>
<sequence>MFCPNCGHQIPDDALFCPDCGQSTQPAAQSAAPASEPSPAQPQFQANPAQPDPAAQQPQPQVNPAQPDPAAQQPPVFNGEPMGQQTAYQYQYSMQYVPDSRRMNGLCVAGLVVGIVSIFFYVMGITGIVAVVLSALGLSSSAKHNQRGRGLAIAGLVLGIVSTVLGVVFICTCASSYFLAYL</sequence>
<evidence type="ECO:0000313" key="6">
    <source>
        <dbReference type="Proteomes" id="UP000886749"/>
    </source>
</evidence>
<dbReference type="InterPro" id="IPR025241">
    <property type="entry name" value="DUF4190"/>
</dbReference>
<keyword evidence="2" id="KW-0472">Membrane</keyword>
<evidence type="ECO:0000256" key="1">
    <source>
        <dbReference type="SAM" id="MobiDB-lite"/>
    </source>
</evidence>
<feature type="region of interest" description="Disordered" evidence="1">
    <location>
        <begin position="19"/>
        <end position="78"/>
    </location>
</feature>
<accession>A0A9D1AJA8</accession>
<organism evidence="5 6">
    <name type="scientific">Candidatus Egerieicola pullicola</name>
    <dbReference type="NCBI Taxonomy" id="2840775"/>
    <lineage>
        <taxon>Bacteria</taxon>
        <taxon>Bacillati</taxon>
        <taxon>Bacillota</taxon>
        <taxon>Clostridia</taxon>
        <taxon>Eubacteriales</taxon>
        <taxon>Oscillospiraceae</taxon>
        <taxon>Oscillospiraceae incertae sedis</taxon>
        <taxon>Candidatus Egerieicola</taxon>
    </lineage>
</organism>
<evidence type="ECO:0000256" key="2">
    <source>
        <dbReference type="SAM" id="Phobius"/>
    </source>
</evidence>
<reference evidence="5" key="1">
    <citation type="submission" date="2020-10" db="EMBL/GenBank/DDBJ databases">
        <authorList>
            <person name="Gilroy R."/>
        </authorList>
    </citation>
    <scope>NUCLEOTIDE SEQUENCE</scope>
    <source>
        <strain evidence="5">CHK184-25365</strain>
    </source>
</reference>
<name>A0A9D1AJA8_9FIRM</name>
<dbReference type="Pfam" id="PF13240">
    <property type="entry name" value="Zn_Ribbon_1"/>
    <property type="match status" value="1"/>
</dbReference>
<protein>
    <submittedName>
        <fullName evidence="5">DUF4190 domain-containing protein</fullName>
    </submittedName>
</protein>
<comment type="caution">
    <text evidence="5">The sequence shown here is derived from an EMBL/GenBank/DDBJ whole genome shotgun (WGS) entry which is preliminary data.</text>
</comment>
<feature type="domain" description="DUF4190" evidence="4">
    <location>
        <begin position="108"/>
        <end position="169"/>
    </location>
</feature>
<reference evidence="5" key="2">
    <citation type="journal article" date="2021" name="PeerJ">
        <title>Extensive microbial diversity within the chicken gut microbiome revealed by metagenomics and culture.</title>
        <authorList>
            <person name="Gilroy R."/>
            <person name="Ravi A."/>
            <person name="Getino M."/>
            <person name="Pursley I."/>
            <person name="Horton D.L."/>
            <person name="Alikhan N.F."/>
            <person name="Baker D."/>
            <person name="Gharbi K."/>
            <person name="Hall N."/>
            <person name="Watson M."/>
            <person name="Adriaenssens E.M."/>
            <person name="Foster-Nyarko E."/>
            <person name="Jarju S."/>
            <person name="Secka A."/>
            <person name="Antonio M."/>
            <person name="Oren A."/>
            <person name="Chaudhuri R.R."/>
            <person name="La Ragione R."/>
            <person name="Hildebrand F."/>
            <person name="Pallen M.J."/>
        </authorList>
    </citation>
    <scope>NUCLEOTIDE SEQUENCE</scope>
    <source>
        <strain evidence="5">CHK184-25365</strain>
    </source>
</reference>
<feature type="compositionally biased region" description="Low complexity" evidence="1">
    <location>
        <begin position="22"/>
        <end position="77"/>
    </location>
</feature>
<dbReference type="Proteomes" id="UP000886749">
    <property type="component" value="Unassembled WGS sequence"/>
</dbReference>
<feature type="transmembrane region" description="Helical" evidence="2">
    <location>
        <begin position="108"/>
        <end position="138"/>
    </location>
</feature>
<dbReference type="InterPro" id="IPR026870">
    <property type="entry name" value="Zinc_ribbon_dom"/>
</dbReference>
<feature type="transmembrane region" description="Helical" evidence="2">
    <location>
        <begin position="150"/>
        <end position="179"/>
    </location>
</feature>
<dbReference type="EMBL" id="DVGY01000075">
    <property type="protein sequence ID" value="HIR40806.1"/>
    <property type="molecule type" value="Genomic_DNA"/>
</dbReference>
<evidence type="ECO:0000313" key="5">
    <source>
        <dbReference type="EMBL" id="HIR40806.1"/>
    </source>
</evidence>
<dbReference type="AlphaFoldDB" id="A0A9D1AJA8"/>
<feature type="domain" description="Zinc-ribbon" evidence="3">
    <location>
        <begin position="2"/>
        <end position="22"/>
    </location>
</feature>